<reference evidence="4" key="2">
    <citation type="submission" date="2019-09" db="UniProtKB">
        <authorList>
            <consortium name="WormBaseParasite"/>
        </authorList>
    </citation>
    <scope>IDENTIFICATION</scope>
</reference>
<dbReference type="Proteomes" id="UP000050761">
    <property type="component" value="Unassembled WGS sequence"/>
</dbReference>
<evidence type="ECO:0000313" key="3">
    <source>
        <dbReference type="Proteomes" id="UP000050761"/>
    </source>
</evidence>
<gene>
    <name evidence="2" type="ORF">HPBE_LOCUS11481</name>
</gene>
<dbReference type="EMBL" id="UZAH01027121">
    <property type="protein sequence ID" value="VDO88751.1"/>
    <property type="molecule type" value="Genomic_DNA"/>
</dbReference>
<protein>
    <submittedName>
        <fullName evidence="4">Secreted protein</fullName>
    </submittedName>
</protein>
<sequence length="122" mass="13692">MKLVSVISLLAVGTAVPECYLPFLTATVECKSLEDCPSGVCVYSINRMQRVCCEPKAGAVQPECPSGKPSSLPILCDPESNELDICPDDYECRESVTDFEKVRYQFPVHNIWYHVLNQEQQF</sequence>
<dbReference type="OrthoDB" id="5818152at2759"/>
<name>A0A183FTQ3_HELPZ</name>
<dbReference type="AlphaFoldDB" id="A0A183FTQ3"/>
<accession>A0A183FTQ3</accession>
<feature type="signal peptide" evidence="1">
    <location>
        <begin position="1"/>
        <end position="15"/>
    </location>
</feature>
<keyword evidence="1" id="KW-0732">Signal</keyword>
<evidence type="ECO:0000256" key="1">
    <source>
        <dbReference type="SAM" id="SignalP"/>
    </source>
</evidence>
<organism evidence="3 4">
    <name type="scientific">Heligmosomoides polygyrus</name>
    <name type="common">Parasitic roundworm</name>
    <dbReference type="NCBI Taxonomy" id="6339"/>
    <lineage>
        <taxon>Eukaryota</taxon>
        <taxon>Metazoa</taxon>
        <taxon>Ecdysozoa</taxon>
        <taxon>Nematoda</taxon>
        <taxon>Chromadorea</taxon>
        <taxon>Rhabditida</taxon>
        <taxon>Rhabditina</taxon>
        <taxon>Rhabditomorpha</taxon>
        <taxon>Strongyloidea</taxon>
        <taxon>Heligmosomidae</taxon>
        <taxon>Heligmosomoides</taxon>
    </lineage>
</organism>
<evidence type="ECO:0000313" key="2">
    <source>
        <dbReference type="EMBL" id="VDO88751.1"/>
    </source>
</evidence>
<evidence type="ECO:0000313" key="4">
    <source>
        <dbReference type="WBParaSite" id="HPBE_0001148001-mRNA-1"/>
    </source>
</evidence>
<proteinExistence type="predicted"/>
<keyword evidence="3" id="KW-1185">Reference proteome</keyword>
<dbReference type="WBParaSite" id="HPBE_0001148001-mRNA-1">
    <property type="protein sequence ID" value="HPBE_0001148001-mRNA-1"/>
    <property type="gene ID" value="HPBE_0001148001"/>
</dbReference>
<reference evidence="2 3" key="1">
    <citation type="submission" date="2018-11" db="EMBL/GenBank/DDBJ databases">
        <authorList>
            <consortium name="Pathogen Informatics"/>
        </authorList>
    </citation>
    <scope>NUCLEOTIDE SEQUENCE [LARGE SCALE GENOMIC DNA]</scope>
</reference>
<accession>A0A3P7YMB6</accession>
<feature type="chain" id="PRO_5044551634" evidence="1">
    <location>
        <begin position="16"/>
        <end position="122"/>
    </location>
</feature>